<name>A0A397Q8P2_9HYPH</name>
<feature type="domain" description="Co-chaperone DjlA N-terminal" evidence="1">
    <location>
        <begin position="17"/>
        <end position="129"/>
    </location>
</feature>
<evidence type="ECO:0000313" key="3">
    <source>
        <dbReference type="Proteomes" id="UP000266273"/>
    </source>
</evidence>
<keyword evidence="3" id="KW-1185">Reference proteome</keyword>
<dbReference type="AlphaFoldDB" id="A0A397Q8P2"/>
<dbReference type="RefSeq" id="WP_119060756.1">
    <property type="nucleotide sequence ID" value="NZ_QXDF01000001.1"/>
</dbReference>
<dbReference type="SUPFAM" id="SSF158682">
    <property type="entry name" value="TerB-like"/>
    <property type="match status" value="1"/>
</dbReference>
<dbReference type="InterPro" id="IPR029024">
    <property type="entry name" value="TerB-like"/>
</dbReference>
<proteinExistence type="predicted"/>
<comment type="caution">
    <text evidence="2">The sequence shown here is derived from an EMBL/GenBank/DDBJ whole genome shotgun (WGS) entry which is preliminary data.</text>
</comment>
<dbReference type="CDD" id="cd07176">
    <property type="entry name" value="terB"/>
    <property type="match status" value="1"/>
</dbReference>
<organism evidence="2 3">
    <name type="scientific">Dichotomicrobium thermohalophilum</name>
    <dbReference type="NCBI Taxonomy" id="933063"/>
    <lineage>
        <taxon>Bacteria</taxon>
        <taxon>Pseudomonadati</taxon>
        <taxon>Pseudomonadota</taxon>
        <taxon>Alphaproteobacteria</taxon>
        <taxon>Hyphomicrobiales</taxon>
        <taxon>Hyphomicrobiaceae</taxon>
        <taxon>Dichotomicrobium</taxon>
    </lineage>
</organism>
<dbReference type="EMBL" id="QXDF01000001">
    <property type="protein sequence ID" value="RIA55907.1"/>
    <property type="molecule type" value="Genomic_DNA"/>
</dbReference>
<evidence type="ECO:0000313" key="2">
    <source>
        <dbReference type="EMBL" id="RIA55907.1"/>
    </source>
</evidence>
<sequence>MSEKPTGYTAEKVAEIHEALIFAMVTIAAVDREISDNELQRIGRIVSNLPVFRDFNLDSLVQTAEACGNMLSGEDGLENVLHKIGTAIPHRLRETAYALAVEIAAADLSVSQEEARFLEMLADRLELDKLSTVAIERGARARHVVV</sequence>
<reference evidence="2 3" key="1">
    <citation type="submission" date="2018-08" db="EMBL/GenBank/DDBJ databases">
        <title>Genomic Encyclopedia of Archaeal and Bacterial Type Strains, Phase II (KMG-II): from individual species to whole genera.</title>
        <authorList>
            <person name="Goeker M."/>
        </authorList>
    </citation>
    <scope>NUCLEOTIDE SEQUENCE [LARGE SCALE GENOMIC DNA]</scope>
    <source>
        <strain evidence="2 3">DSM 5002</strain>
    </source>
</reference>
<evidence type="ECO:0000259" key="1">
    <source>
        <dbReference type="Pfam" id="PF05099"/>
    </source>
</evidence>
<dbReference type="Pfam" id="PF05099">
    <property type="entry name" value="TerB"/>
    <property type="match status" value="1"/>
</dbReference>
<dbReference type="OrthoDB" id="8448017at2"/>
<gene>
    <name evidence="2" type="ORF">BXY53_0994</name>
</gene>
<accession>A0A397Q8P2</accession>
<dbReference type="Proteomes" id="UP000266273">
    <property type="component" value="Unassembled WGS sequence"/>
</dbReference>
<protein>
    <submittedName>
        <fullName evidence="2">Tellurite resistance protein</fullName>
    </submittedName>
</protein>
<dbReference type="Gene3D" id="1.10.3680.10">
    <property type="entry name" value="TerB-like"/>
    <property type="match status" value="1"/>
</dbReference>
<dbReference type="InterPro" id="IPR007791">
    <property type="entry name" value="DjlA_N"/>
</dbReference>